<dbReference type="InterPro" id="IPR029021">
    <property type="entry name" value="Prot-tyrosine_phosphatase-like"/>
</dbReference>
<feature type="compositionally biased region" description="Pro residues" evidence="14">
    <location>
        <begin position="561"/>
        <end position="572"/>
    </location>
</feature>
<dbReference type="InterPro" id="IPR001309">
    <property type="entry name" value="Pept_C14_p20"/>
</dbReference>
<dbReference type="Pfam" id="PF00782">
    <property type="entry name" value="DSPc"/>
    <property type="match status" value="1"/>
</dbReference>
<reference evidence="18 19" key="1">
    <citation type="submission" date="2017-12" db="EMBL/GenBank/DDBJ databases">
        <title>Integrating genomic resources of turbot (Scophthalmus maximus) in depth evaluation of genetic and physical mapping variation across individuals.</title>
        <authorList>
            <person name="Martinez P."/>
        </authorList>
    </citation>
    <scope>NUCLEOTIDE SEQUENCE [LARGE SCALE GENOMIC DNA]</scope>
</reference>
<dbReference type="CDD" id="cd17665">
    <property type="entry name" value="DSP_DUSP11"/>
    <property type="match status" value="1"/>
</dbReference>
<keyword evidence="7" id="KW-0539">Nucleus</keyword>
<dbReference type="PROSITE" id="PS50056">
    <property type="entry name" value="TYR_PHOSPHATASE_2"/>
    <property type="match status" value="1"/>
</dbReference>
<dbReference type="PROSITE" id="PS50207">
    <property type="entry name" value="CASPASE_P10"/>
    <property type="match status" value="1"/>
</dbReference>
<evidence type="ECO:0000256" key="4">
    <source>
        <dbReference type="ARBA" id="ARBA00022801"/>
    </source>
</evidence>
<evidence type="ECO:0000256" key="12">
    <source>
        <dbReference type="ARBA" id="ARBA00080235"/>
    </source>
</evidence>
<protein>
    <recommendedName>
        <fullName evidence="10">RNA/RNP complex-1-interacting phosphatase</fullName>
    </recommendedName>
    <alternativeName>
        <fullName evidence="11">Dual specificity protein phosphatase 11</fullName>
    </alternativeName>
    <alternativeName>
        <fullName evidence="12">Phosphatase that interacts with RNA/RNP complex 1</fullName>
    </alternativeName>
</protein>
<dbReference type="GO" id="GO:0004651">
    <property type="term" value="F:polynucleotide 5'-phosphatase activity"/>
    <property type="evidence" value="ECO:0007669"/>
    <property type="project" value="TreeGrafter"/>
</dbReference>
<dbReference type="PROSITE" id="PS50208">
    <property type="entry name" value="CASPASE_P20"/>
    <property type="match status" value="1"/>
</dbReference>
<evidence type="ECO:0000256" key="9">
    <source>
        <dbReference type="ARBA" id="ARBA00065987"/>
    </source>
</evidence>
<feature type="domain" description="Caspase family p10" evidence="16">
    <location>
        <begin position="145"/>
        <end position="237"/>
    </location>
</feature>
<keyword evidence="6" id="KW-0904">Protein phosphatase</keyword>
<dbReference type="SUPFAM" id="SSF52799">
    <property type="entry name" value="(Phosphotyrosine protein) phosphatases II"/>
    <property type="match status" value="1"/>
</dbReference>
<dbReference type="PANTHER" id="PTHR10367:SF9">
    <property type="entry name" value="DUAL-SPECIFICITY PHOSPHATASE 11 (RNA_RNP COMPLEX 1-INTERACTING)"/>
    <property type="match status" value="1"/>
</dbReference>
<evidence type="ECO:0000313" key="19">
    <source>
        <dbReference type="Proteomes" id="UP000246464"/>
    </source>
</evidence>
<dbReference type="GO" id="GO:0004197">
    <property type="term" value="F:cysteine-type endopeptidase activity"/>
    <property type="evidence" value="ECO:0007669"/>
    <property type="project" value="InterPro"/>
</dbReference>
<dbReference type="InterPro" id="IPR011600">
    <property type="entry name" value="Pept_C14_caspase"/>
</dbReference>
<comment type="similarity">
    <text evidence="2">Belongs to the protein-tyrosine phosphatase family. Non-receptor class dual specificity subfamily.</text>
</comment>
<dbReference type="Proteomes" id="UP000246464">
    <property type="component" value="Chromosome 16"/>
</dbReference>
<feature type="compositionally biased region" description="Basic and acidic residues" evidence="14">
    <location>
        <begin position="452"/>
        <end position="477"/>
    </location>
</feature>
<keyword evidence="5" id="KW-0694">RNA-binding</keyword>
<comment type="subunit">
    <text evidence="9">Monomer. May interact with SFRS7 and SFRS9/SRP30C.</text>
</comment>
<dbReference type="PROSITE" id="PS00383">
    <property type="entry name" value="TYR_PHOSPHATASE_1"/>
    <property type="match status" value="1"/>
</dbReference>
<evidence type="ECO:0000259" key="16">
    <source>
        <dbReference type="PROSITE" id="PS50207"/>
    </source>
</evidence>
<dbReference type="InterPro" id="IPR051029">
    <property type="entry name" value="mRNA_Capping_Enz/RNA_Phosphat"/>
</dbReference>
<feature type="domain" description="Caspase family p20" evidence="17">
    <location>
        <begin position="10"/>
        <end position="126"/>
    </location>
</feature>
<dbReference type="InterPro" id="IPR000387">
    <property type="entry name" value="Tyr_Pase_dom"/>
</dbReference>
<dbReference type="Gene3D" id="3.40.50.1460">
    <property type="match status" value="1"/>
</dbReference>
<evidence type="ECO:0000256" key="5">
    <source>
        <dbReference type="ARBA" id="ARBA00022884"/>
    </source>
</evidence>
<dbReference type="GO" id="GO:0005634">
    <property type="term" value="C:nucleus"/>
    <property type="evidence" value="ECO:0007669"/>
    <property type="project" value="UniProtKB-SubCell"/>
</dbReference>
<evidence type="ECO:0000256" key="14">
    <source>
        <dbReference type="SAM" id="MobiDB-lite"/>
    </source>
</evidence>
<accession>A0A2U9CGF7</accession>
<comment type="subcellular location">
    <subcellularLocation>
        <location evidence="1">Nucleus</location>
    </subcellularLocation>
</comment>
<organism evidence="18 19">
    <name type="scientific">Scophthalmus maximus</name>
    <name type="common">Turbot</name>
    <name type="synonym">Psetta maxima</name>
    <dbReference type="NCBI Taxonomy" id="52904"/>
    <lineage>
        <taxon>Eukaryota</taxon>
        <taxon>Metazoa</taxon>
        <taxon>Chordata</taxon>
        <taxon>Craniata</taxon>
        <taxon>Vertebrata</taxon>
        <taxon>Euteleostomi</taxon>
        <taxon>Actinopterygii</taxon>
        <taxon>Neopterygii</taxon>
        <taxon>Teleostei</taxon>
        <taxon>Neoteleostei</taxon>
        <taxon>Acanthomorphata</taxon>
        <taxon>Carangaria</taxon>
        <taxon>Pleuronectiformes</taxon>
        <taxon>Pleuronectoidei</taxon>
        <taxon>Scophthalmidae</taxon>
        <taxon>Scophthalmus</taxon>
    </lineage>
</organism>
<dbReference type="InterPro" id="IPR029030">
    <property type="entry name" value="Caspase-like_dom_sf"/>
</dbReference>
<dbReference type="STRING" id="52904.ENSSMAP00000014963"/>
<dbReference type="InterPro" id="IPR015917">
    <property type="entry name" value="Pept_C14A"/>
</dbReference>
<dbReference type="AlphaFoldDB" id="A0A2U9CGF7"/>
<dbReference type="PRINTS" id="PR00376">
    <property type="entry name" value="IL1BCENZYME"/>
</dbReference>
<dbReference type="PANTHER" id="PTHR10367">
    <property type="entry name" value="MRNA-CAPPING ENZYME"/>
    <property type="match status" value="1"/>
</dbReference>
<dbReference type="EMBL" id="CP026258">
    <property type="protein sequence ID" value="AWP14809.1"/>
    <property type="molecule type" value="Genomic_DNA"/>
</dbReference>
<dbReference type="GO" id="GO:0003723">
    <property type="term" value="F:RNA binding"/>
    <property type="evidence" value="ECO:0007669"/>
    <property type="project" value="UniProtKB-KW"/>
</dbReference>
<evidence type="ECO:0000256" key="1">
    <source>
        <dbReference type="ARBA" id="ARBA00004123"/>
    </source>
</evidence>
<feature type="compositionally biased region" description="Polar residues" evidence="14">
    <location>
        <begin position="531"/>
        <end position="541"/>
    </location>
</feature>
<evidence type="ECO:0000313" key="18">
    <source>
        <dbReference type="EMBL" id="AWP14809.1"/>
    </source>
</evidence>
<dbReference type="GO" id="GO:0004721">
    <property type="term" value="F:phosphoprotein phosphatase activity"/>
    <property type="evidence" value="ECO:0007669"/>
    <property type="project" value="UniProtKB-KW"/>
</dbReference>
<dbReference type="InterPro" id="IPR016130">
    <property type="entry name" value="Tyr_Pase_AS"/>
</dbReference>
<feature type="region of interest" description="Disordered" evidence="14">
    <location>
        <begin position="420"/>
        <end position="477"/>
    </location>
</feature>
<proteinExistence type="inferred from homology"/>
<dbReference type="Pfam" id="PF00656">
    <property type="entry name" value="Peptidase_C14"/>
    <property type="match status" value="1"/>
</dbReference>
<dbReference type="InterPro" id="IPR000340">
    <property type="entry name" value="Dual-sp_phosphatase_cat-dom"/>
</dbReference>
<evidence type="ECO:0000256" key="7">
    <source>
        <dbReference type="ARBA" id="ARBA00023242"/>
    </source>
</evidence>
<dbReference type="SUPFAM" id="SSF52129">
    <property type="entry name" value="Caspase-like"/>
    <property type="match status" value="1"/>
</dbReference>
<name>A0A2U9CGF7_SCOMX</name>
<dbReference type="GO" id="GO:0006508">
    <property type="term" value="P:proteolysis"/>
    <property type="evidence" value="ECO:0007669"/>
    <property type="project" value="InterPro"/>
</dbReference>
<evidence type="ECO:0000256" key="2">
    <source>
        <dbReference type="ARBA" id="ARBA00008601"/>
    </source>
</evidence>
<evidence type="ECO:0000256" key="11">
    <source>
        <dbReference type="ARBA" id="ARBA00076572"/>
    </source>
</evidence>
<evidence type="ECO:0000259" key="17">
    <source>
        <dbReference type="PROSITE" id="PS50208"/>
    </source>
</evidence>
<comment type="similarity">
    <text evidence="3 13">Belongs to the peptidase C14A family.</text>
</comment>
<dbReference type="InterPro" id="IPR002138">
    <property type="entry name" value="Pept_C14_p10"/>
</dbReference>
<evidence type="ECO:0000259" key="15">
    <source>
        <dbReference type="PROSITE" id="PS50056"/>
    </source>
</evidence>
<evidence type="ECO:0000256" key="3">
    <source>
        <dbReference type="ARBA" id="ARBA00010134"/>
    </source>
</evidence>
<gene>
    <name evidence="18" type="ORF">SMAX5B_003024</name>
</gene>
<dbReference type="SMART" id="SM00115">
    <property type="entry name" value="CASc"/>
    <property type="match status" value="1"/>
</dbReference>
<evidence type="ECO:0000256" key="6">
    <source>
        <dbReference type="ARBA" id="ARBA00022912"/>
    </source>
</evidence>
<dbReference type="FunFam" id="3.40.50.1460:FF:000024">
    <property type="entry name" value="Caspase 21"/>
    <property type="match status" value="1"/>
</dbReference>
<evidence type="ECO:0000256" key="10">
    <source>
        <dbReference type="ARBA" id="ARBA00068666"/>
    </source>
</evidence>
<evidence type="ECO:0000256" key="8">
    <source>
        <dbReference type="ARBA" id="ARBA00054725"/>
    </source>
</evidence>
<feature type="domain" description="Tyrosine specific protein phosphatases" evidence="15">
    <location>
        <begin position="355"/>
        <end position="424"/>
    </location>
</feature>
<comment type="function">
    <text evidence="8">Possesses RNA 5'-triphosphatase and diphosphatase activities, but displays a poor protein-tyrosine phosphatase activity. In addition, has phosphatase activity with ATP, ADP and O-methylfluorescein phosphate (in vitro). Binds to RNA. May participate in nuclear mRNA metabolism.</text>
</comment>
<evidence type="ECO:0000256" key="13">
    <source>
        <dbReference type="RuleBase" id="RU003971"/>
    </source>
</evidence>
<keyword evidence="4" id="KW-0378">Hydrolase</keyword>
<dbReference type="Gene3D" id="3.90.190.10">
    <property type="entry name" value="Protein tyrosine phosphatase superfamily"/>
    <property type="match status" value="1"/>
</dbReference>
<keyword evidence="19" id="KW-1185">Reference proteome</keyword>
<dbReference type="FunFam" id="3.90.190.10:FF:000064">
    <property type="entry name" value="RNA/RNP complex-1-interacting phosphatase homolog"/>
    <property type="match status" value="1"/>
</dbReference>
<feature type="region of interest" description="Disordered" evidence="14">
    <location>
        <begin position="523"/>
        <end position="578"/>
    </location>
</feature>
<sequence length="578" mass="63743">MDRDGDCNRALVVSVAKFDPGVGLRPRPGAKRDAKRLHRTLSKLGFRVDLHSDLSGEEIYQLFLRESWRPVKDCLLAVLSSHGSEGCVFGADGDPVRLSRIFACFDNDLMEKKAKLFLIQACRGDALDDGVEVDSAGDDDAEFSFSQQLSVPVDTAVMYATAPGYGAFMHPQGSVFLQTFCTLLDEGGNRELELTRLMTRLSHSVAFSFQAKGRALGGKKEMPCLVTRLTREVFPFAEPGKEGVAAGGALGHVTGHQGSLRWLDYAAVGKRLDGTRFIAFKVPLKQSLSRQLPRADVFGPWELLDVLRRDDQELRLIVDLTFTTRYYSVQDLPSSLQFVKIFTKGHEVPSDATILSFKRAVRRFLKDNADNDTLVGVHCTHGLNRTGYLICRYLIDVDGMDPHAAVKLFNSSRGHDIERQNYVDDLRCGPRRSNVGMEESEQEPQTGSATRRPSDGSDDCGSREERRAAPPDLFPHEEQTTAHIIIIDLHTAASCPTRLLDSIHRRLPRFHTISGRTRIMEISGIVPPSPSRTGPDTPQVSGSGGVPPNQRGAAGQKRTPASPPTPLLPPLGPRVRRL</sequence>